<keyword evidence="2" id="KW-1185">Reference proteome</keyword>
<name>A0A4Y7RHR7_9FIRM</name>
<gene>
    <name evidence="1" type="ORF">Psch_02109</name>
</gene>
<protein>
    <submittedName>
        <fullName evidence="1">Uncharacterized protein</fullName>
    </submittedName>
</protein>
<dbReference type="RefSeq" id="WP_190240120.1">
    <property type="nucleotide sequence ID" value="NZ_QFGA01000001.1"/>
</dbReference>
<comment type="caution">
    <text evidence="1">The sequence shown here is derived from an EMBL/GenBank/DDBJ whole genome shotgun (WGS) entry which is preliminary data.</text>
</comment>
<evidence type="ECO:0000313" key="2">
    <source>
        <dbReference type="Proteomes" id="UP000298324"/>
    </source>
</evidence>
<proteinExistence type="predicted"/>
<evidence type="ECO:0000313" key="1">
    <source>
        <dbReference type="EMBL" id="TEB08545.1"/>
    </source>
</evidence>
<reference evidence="1 2" key="1">
    <citation type="journal article" date="2018" name="Environ. Microbiol.">
        <title>Novel energy conservation strategies and behaviour of Pelotomaculum schinkii driving syntrophic propionate catabolism.</title>
        <authorList>
            <person name="Hidalgo-Ahumada C.A.P."/>
            <person name="Nobu M.K."/>
            <person name="Narihiro T."/>
            <person name="Tamaki H."/>
            <person name="Liu W.T."/>
            <person name="Kamagata Y."/>
            <person name="Stams A.J.M."/>
            <person name="Imachi H."/>
            <person name="Sousa D.Z."/>
        </authorList>
    </citation>
    <scope>NUCLEOTIDE SEQUENCE [LARGE SCALE GENOMIC DNA]</scope>
    <source>
        <strain evidence="1 2">HH</strain>
    </source>
</reference>
<dbReference type="Proteomes" id="UP000298324">
    <property type="component" value="Unassembled WGS sequence"/>
</dbReference>
<dbReference type="EMBL" id="QFGA01000001">
    <property type="protein sequence ID" value="TEB08545.1"/>
    <property type="molecule type" value="Genomic_DNA"/>
</dbReference>
<organism evidence="1 2">
    <name type="scientific">Pelotomaculum schinkii</name>
    <dbReference type="NCBI Taxonomy" id="78350"/>
    <lineage>
        <taxon>Bacteria</taxon>
        <taxon>Bacillati</taxon>
        <taxon>Bacillota</taxon>
        <taxon>Clostridia</taxon>
        <taxon>Eubacteriales</taxon>
        <taxon>Desulfotomaculaceae</taxon>
        <taxon>Pelotomaculum</taxon>
    </lineage>
</organism>
<dbReference type="AlphaFoldDB" id="A0A4Y7RHR7"/>
<sequence>MAGKKDQVNIFSLDNEFEKKMADGGTKAKVSMEMDYAGKKVKHESSTEFDGLGCHGAGRHGFMKHMFLRHGHGHIGDCGDIRRFGIKAKLARLTFFLDVLNSLKVEEKEDQSTVLSLSFDEISGEMKKMIHEKMLHKQMLHEYGQDCVCKEFSGMEALTGGCNVFINKNKEVEKIILTLEGRSKDDLNEPHQMEVWPCGRLPGALTFPTARSRTT</sequence>
<accession>A0A4Y7RHR7</accession>